<accession>A0A6A0B1R4</accession>
<gene>
    <name evidence="2" type="ORF">SCWH03_54750</name>
</gene>
<proteinExistence type="predicted"/>
<dbReference type="AlphaFoldDB" id="A0A6A0B1R4"/>
<keyword evidence="3" id="KW-1185">Reference proteome</keyword>
<dbReference type="EMBL" id="BLLG01000024">
    <property type="protein sequence ID" value="GFH39210.1"/>
    <property type="molecule type" value="Genomic_DNA"/>
</dbReference>
<feature type="compositionally biased region" description="Gly residues" evidence="1">
    <location>
        <begin position="1"/>
        <end position="22"/>
    </location>
</feature>
<evidence type="ECO:0008006" key="4">
    <source>
        <dbReference type="Google" id="ProtNLM"/>
    </source>
</evidence>
<name>A0A6A0B1R4_9ACTN</name>
<evidence type="ECO:0000256" key="1">
    <source>
        <dbReference type="SAM" id="MobiDB-lite"/>
    </source>
</evidence>
<protein>
    <recommendedName>
        <fullName evidence="4">Lipoprotein CseA</fullName>
    </recommendedName>
</protein>
<organism evidence="2 3">
    <name type="scientific">Streptomyces pacificus</name>
    <dbReference type="NCBI Taxonomy" id="2705029"/>
    <lineage>
        <taxon>Bacteria</taxon>
        <taxon>Bacillati</taxon>
        <taxon>Actinomycetota</taxon>
        <taxon>Actinomycetes</taxon>
        <taxon>Kitasatosporales</taxon>
        <taxon>Streptomycetaceae</taxon>
        <taxon>Streptomyces</taxon>
    </lineage>
</organism>
<sequence>MGGLISGGGPGDGTGGGTGPRGGPARRGCLRPWAGNGTALAGLAALGLLAVGCSTGGLGARDEGPAPSDPVAQSPSTTAPSASASPVPRVDAIALLRSDPKVSKRAKADLRPCATESYAIDTSYGSITGNARTPDVVVNLMTCGDAVGIGTYVYRAANGTYENVFAKEEPAVYATIDRGDLVVTQQVYAKDDPVTYPSGEIVTTYRWSGSTFTEHDKVHNEYSRVAGGEDGPPPASAPSGD</sequence>
<dbReference type="Proteomes" id="UP000484988">
    <property type="component" value="Unassembled WGS sequence"/>
</dbReference>
<reference evidence="2 3" key="1">
    <citation type="submission" date="2020-02" db="EMBL/GenBank/DDBJ databases">
        <title>Whole Genome Shotgun Sequence of Streptomyces sp. strain CWH03.</title>
        <authorList>
            <person name="Dohra H."/>
            <person name="Kodani S."/>
            <person name="Yamamura H."/>
        </authorList>
    </citation>
    <scope>NUCLEOTIDE SEQUENCE [LARGE SCALE GENOMIC DNA]</scope>
    <source>
        <strain evidence="2 3">CWH03</strain>
    </source>
</reference>
<feature type="compositionally biased region" description="Pro residues" evidence="1">
    <location>
        <begin position="231"/>
        <end position="241"/>
    </location>
</feature>
<evidence type="ECO:0000313" key="2">
    <source>
        <dbReference type="EMBL" id="GFH39210.1"/>
    </source>
</evidence>
<evidence type="ECO:0000313" key="3">
    <source>
        <dbReference type="Proteomes" id="UP000484988"/>
    </source>
</evidence>
<feature type="region of interest" description="Disordered" evidence="1">
    <location>
        <begin position="222"/>
        <end position="241"/>
    </location>
</feature>
<comment type="caution">
    <text evidence="2">The sequence shown here is derived from an EMBL/GenBank/DDBJ whole genome shotgun (WGS) entry which is preliminary data.</text>
</comment>
<feature type="region of interest" description="Disordered" evidence="1">
    <location>
        <begin position="60"/>
        <end position="86"/>
    </location>
</feature>
<feature type="compositionally biased region" description="Low complexity" evidence="1">
    <location>
        <begin position="70"/>
        <end position="86"/>
    </location>
</feature>
<feature type="region of interest" description="Disordered" evidence="1">
    <location>
        <begin position="1"/>
        <end position="29"/>
    </location>
</feature>